<keyword evidence="3" id="KW-1185">Reference proteome</keyword>
<dbReference type="PANTHER" id="PTHR47829">
    <property type="entry name" value="HYDROLASE, PUTATIVE (AFU_ORTHOLOGUE AFUA_1G12880)-RELATED"/>
    <property type="match status" value="1"/>
</dbReference>
<dbReference type="STRING" id="1249552.PS2015_2343"/>
<dbReference type="GO" id="GO:0016740">
    <property type="term" value="F:transferase activity"/>
    <property type="evidence" value="ECO:0007669"/>
    <property type="project" value="UniProtKB-KW"/>
</dbReference>
<organism evidence="2 3">
    <name type="scientific">Pseudohongiella spirulinae</name>
    <dbReference type="NCBI Taxonomy" id="1249552"/>
    <lineage>
        <taxon>Bacteria</taxon>
        <taxon>Pseudomonadati</taxon>
        <taxon>Pseudomonadota</taxon>
        <taxon>Gammaproteobacteria</taxon>
        <taxon>Pseudomonadales</taxon>
        <taxon>Pseudohongiellaceae</taxon>
        <taxon>Pseudohongiella</taxon>
    </lineage>
</organism>
<dbReference type="PANTHER" id="PTHR47829:SF3">
    <property type="entry name" value="AMINOGLYCOSIDE PHOSPHOTRANSFERASE DOMAIN-CONTAINING PROTEIN"/>
    <property type="match status" value="1"/>
</dbReference>
<dbReference type="KEGG" id="pspi:PS2015_2343"/>
<accession>A0A0S2KF91</accession>
<dbReference type="AlphaFoldDB" id="A0A0S2KF91"/>
<dbReference type="CDD" id="cd05154">
    <property type="entry name" value="ACAD10_11_N-like"/>
    <property type="match status" value="1"/>
</dbReference>
<dbReference type="OrthoDB" id="3806873at2"/>
<reference evidence="2 3" key="1">
    <citation type="submission" date="2015-11" db="EMBL/GenBank/DDBJ databases">
        <authorList>
            <person name="Zhang Y."/>
            <person name="Guo Z."/>
        </authorList>
    </citation>
    <scope>NUCLEOTIDE SEQUENCE [LARGE SCALE GENOMIC DNA]</scope>
    <source>
        <strain evidence="2 3">KCTC 32221</strain>
    </source>
</reference>
<name>A0A0S2KF91_9GAMM</name>
<sequence length="339" mass="37742">MSNDPMNNNNALASWLQSHLPDCDGRYQLEKFASGQSNPSYLLNCGEQQYVLRRKPPGQLLASAHAVDREYRLIKALQGSAVPVPTALALCEDDGVIGSMFYIMSYEAGDVHWDPALPAIETGQRRAYYQSLIHTLASLHNVDYVFAGLQDFGRPGNYFARQLSRWTKQYQASATQTITAMDQLIDWLQANLPDDDAQSSIIHGDYRLDNVMFFHNSPDVRAVLDWELATLGHPMADLAYYLMALRLPGEGEIKGLQGLDLSALGIPEEAELIDLYCQARQIKSPANWDFYMAFSFFRLAAILQGVYKRGLDGNASSARAIRMGELVKPLAELGLASIK</sequence>
<dbReference type="Gene3D" id="3.90.1200.10">
    <property type="match status" value="1"/>
</dbReference>
<dbReference type="Gene3D" id="3.30.200.20">
    <property type="entry name" value="Phosphorylase Kinase, domain 1"/>
    <property type="match status" value="1"/>
</dbReference>
<protein>
    <submittedName>
        <fullName evidence="2">Aminoglycoside phosphotransferase</fullName>
    </submittedName>
</protein>
<dbReference type="InterPro" id="IPR052898">
    <property type="entry name" value="ACAD10-like"/>
</dbReference>
<dbReference type="SUPFAM" id="SSF56112">
    <property type="entry name" value="Protein kinase-like (PK-like)"/>
    <property type="match status" value="1"/>
</dbReference>
<gene>
    <name evidence="2" type="ORF">PS2015_2343</name>
</gene>
<dbReference type="InterPro" id="IPR011009">
    <property type="entry name" value="Kinase-like_dom_sf"/>
</dbReference>
<dbReference type="InterPro" id="IPR002575">
    <property type="entry name" value="Aminoglycoside_PTrfase"/>
</dbReference>
<evidence type="ECO:0000313" key="2">
    <source>
        <dbReference type="EMBL" id="ALO46977.1"/>
    </source>
</evidence>
<keyword evidence="2" id="KW-0808">Transferase</keyword>
<dbReference type="Proteomes" id="UP000065641">
    <property type="component" value="Chromosome"/>
</dbReference>
<dbReference type="InterPro" id="IPR041726">
    <property type="entry name" value="ACAD10_11_N"/>
</dbReference>
<dbReference type="PATRIC" id="fig|1249552.3.peg.2356"/>
<evidence type="ECO:0000259" key="1">
    <source>
        <dbReference type="Pfam" id="PF01636"/>
    </source>
</evidence>
<dbReference type="EMBL" id="CP013189">
    <property type="protein sequence ID" value="ALO46977.1"/>
    <property type="molecule type" value="Genomic_DNA"/>
</dbReference>
<proteinExistence type="predicted"/>
<dbReference type="Pfam" id="PF01636">
    <property type="entry name" value="APH"/>
    <property type="match status" value="1"/>
</dbReference>
<dbReference type="RefSeq" id="WP_058022416.1">
    <property type="nucleotide sequence ID" value="NZ_CP013189.1"/>
</dbReference>
<feature type="domain" description="Aminoglycoside phosphotransferase" evidence="1">
    <location>
        <begin position="29"/>
        <end position="248"/>
    </location>
</feature>
<evidence type="ECO:0000313" key="3">
    <source>
        <dbReference type="Proteomes" id="UP000065641"/>
    </source>
</evidence>